<dbReference type="EMBL" id="VSSQ01017612">
    <property type="protein sequence ID" value="MPM60073.1"/>
    <property type="molecule type" value="Genomic_DNA"/>
</dbReference>
<evidence type="ECO:0000313" key="2">
    <source>
        <dbReference type="EMBL" id="MPM60073.1"/>
    </source>
</evidence>
<comment type="caution">
    <text evidence="2">The sequence shown here is derived from an EMBL/GenBank/DDBJ whole genome shotgun (WGS) entry which is preliminary data.</text>
</comment>
<evidence type="ECO:0000256" key="1">
    <source>
        <dbReference type="SAM" id="Phobius"/>
    </source>
</evidence>
<sequence>MFVPDGFHSQLIVAQAGTVKFDFVPDTEIVPLLNCGHLRFRIICHHLADEPVARNFAALAEELFILGRIFVEEAGRQFALGDFPQFIHPFLLQFVMIWIGAISIHSFAVNIDYRRHVVDRFHAPFYLQAVYAALDQVGQVFQHRQIDGTHGEFLFDAFFAGTYRVLLPQQRHIEQAIFPTARLRAASAVGITVRHVVGQDTTARVGDAHRPMDEGFDFDIGLLVHFLNFCHRYFTGQNDTFQAFACPEIERLVVGRGSLGRQMDRQAGCVRHGDFHQRGIRNQHRIDADIADCAEEFACTFFVAFMGDHVRGDIDLRTVAMCKSDCFSHFLIVEIACAAAQSISFSTDIDGISSVVDGCLQFF</sequence>
<reference evidence="2" key="1">
    <citation type="submission" date="2019-08" db="EMBL/GenBank/DDBJ databases">
        <authorList>
            <person name="Kucharzyk K."/>
            <person name="Murdoch R.W."/>
            <person name="Higgins S."/>
            <person name="Loffler F."/>
        </authorList>
    </citation>
    <scope>NUCLEOTIDE SEQUENCE</scope>
</reference>
<accession>A0A645BA98</accession>
<dbReference type="AlphaFoldDB" id="A0A645BA98"/>
<organism evidence="2">
    <name type="scientific">bioreactor metagenome</name>
    <dbReference type="NCBI Taxonomy" id="1076179"/>
    <lineage>
        <taxon>unclassified sequences</taxon>
        <taxon>metagenomes</taxon>
        <taxon>ecological metagenomes</taxon>
    </lineage>
</organism>
<protein>
    <submittedName>
        <fullName evidence="2">Uncharacterized protein</fullName>
    </submittedName>
</protein>
<keyword evidence="1" id="KW-1133">Transmembrane helix</keyword>
<keyword evidence="1" id="KW-0812">Transmembrane</keyword>
<name>A0A645BA98_9ZZZZ</name>
<feature type="transmembrane region" description="Helical" evidence="1">
    <location>
        <begin position="90"/>
        <end position="111"/>
    </location>
</feature>
<keyword evidence="1" id="KW-0472">Membrane</keyword>
<gene>
    <name evidence="2" type="ORF">SDC9_106920</name>
</gene>
<proteinExistence type="predicted"/>